<dbReference type="Proteomes" id="UP000266239">
    <property type="component" value="Unassembled WGS sequence"/>
</dbReference>
<gene>
    <name evidence="11" type="ORF">DYB25_006454</name>
</gene>
<name>A0A397BFX2_APHAT</name>
<dbReference type="VEuPathDB" id="FungiDB:H257_07065"/>
<protein>
    <recommendedName>
        <fullName evidence="13">Nucleotide-diphospho-sugar transferase domain-containing protein</fullName>
    </recommendedName>
</protein>
<evidence type="ECO:0000313" key="12">
    <source>
        <dbReference type="Proteomes" id="UP000266239"/>
    </source>
</evidence>
<evidence type="ECO:0000256" key="4">
    <source>
        <dbReference type="ARBA" id="ARBA00022679"/>
    </source>
</evidence>
<dbReference type="InterPro" id="IPR029044">
    <property type="entry name" value="Nucleotide-diphossugar_trans"/>
</dbReference>
<dbReference type="PANTHER" id="PTHR31392">
    <property type="entry name" value="ALPHA-1,3-MANNOSYLTRANSFERASE MNN1-RELATED"/>
    <property type="match status" value="1"/>
</dbReference>
<dbReference type="GO" id="GO:0006493">
    <property type="term" value="P:protein O-linked glycosylation"/>
    <property type="evidence" value="ECO:0007669"/>
    <property type="project" value="TreeGrafter"/>
</dbReference>
<dbReference type="PANTHER" id="PTHR31392:SF1">
    <property type="entry name" value="ALPHA-1,3-MANNOSYLTRANSFERASE MNN1-RELATED"/>
    <property type="match status" value="1"/>
</dbReference>
<dbReference type="SUPFAM" id="SSF53448">
    <property type="entry name" value="Nucleotide-diphospho-sugar transferases"/>
    <property type="match status" value="1"/>
</dbReference>
<comment type="subcellular location">
    <subcellularLocation>
        <location evidence="1">Membrane</location>
        <topology evidence="1">Single-pass type II membrane protein</topology>
    </subcellularLocation>
</comment>
<sequence>MATGERRNARRGCWTWRHLLWLLWLGIVVTMASTFSLIQRHWTYVPPVNLAAQAAYATKFPNVTRGIVMTMSDAMVPIGASLVLELRSLGNSDPIQVMHCLASDLSARSIDILTATDANLQVVDICRVLLDADLLPSVDIASEFQSYWLKPLALLLSSFDQVMLMDADNIFLRNPSLLWNSTQYTDTGTLFFYDRVIPSNWGLNEQRGGVSYLSTFLAQFPYHSFNLTAPKCPSERLRGSAMFAQRTAHEQDSSLVLLDKRRAGRNVRNILWYLTTRLRFKQSTPFSHGDKESFWLAFELGQVRYAFSPWAASVVAAPGDMEAHPETLCGSLAQYIPTSNASAVLLFVNGRGVIDVTDVLDSRGDKMPNDATTNWTARGATLTERIPRYAVPRYTRDRNTSNLALFDQTCLVDAHATAISPAFIDRATRRIHMAVQVASRMQW</sequence>
<evidence type="ECO:0000313" key="11">
    <source>
        <dbReference type="EMBL" id="RHY17776.1"/>
    </source>
</evidence>
<accession>A0A397BFX2</accession>
<evidence type="ECO:0000256" key="1">
    <source>
        <dbReference type="ARBA" id="ARBA00004606"/>
    </source>
</evidence>
<evidence type="ECO:0000256" key="2">
    <source>
        <dbReference type="ARBA" id="ARBA00009105"/>
    </source>
</evidence>
<keyword evidence="6" id="KW-0735">Signal-anchor</keyword>
<keyword evidence="8 10" id="KW-0472">Membrane</keyword>
<keyword evidence="9" id="KW-0325">Glycoprotein</keyword>
<evidence type="ECO:0008006" key="13">
    <source>
        <dbReference type="Google" id="ProtNLM"/>
    </source>
</evidence>
<evidence type="ECO:0000256" key="9">
    <source>
        <dbReference type="ARBA" id="ARBA00023180"/>
    </source>
</evidence>
<dbReference type="InterPro" id="IPR022751">
    <property type="entry name" value="Alpha_mannosyltransferase"/>
</dbReference>
<dbReference type="Pfam" id="PF11051">
    <property type="entry name" value="Mannosyl_trans3"/>
    <property type="match status" value="1"/>
</dbReference>
<evidence type="ECO:0000256" key="6">
    <source>
        <dbReference type="ARBA" id="ARBA00022968"/>
    </source>
</evidence>
<reference evidence="11 12" key="1">
    <citation type="submission" date="2018-08" db="EMBL/GenBank/DDBJ databases">
        <title>Aphanomyces genome sequencing and annotation.</title>
        <authorList>
            <person name="Minardi D."/>
            <person name="Oidtmann B."/>
            <person name="Van Der Giezen M."/>
            <person name="Studholme D.J."/>
        </authorList>
    </citation>
    <scope>NUCLEOTIDE SEQUENCE [LARGE SCALE GENOMIC DNA]</scope>
    <source>
        <strain evidence="11 12">Yx</strain>
    </source>
</reference>
<proteinExistence type="inferred from homology"/>
<keyword evidence="7 10" id="KW-1133">Transmembrane helix</keyword>
<feature type="transmembrane region" description="Helical" evidence="10">
    <location>
        <begin position="20"/>
        <end position="38"/>
    </location>
</feature>
<comment type="caution">
    <text evidence="11">The sequence shown here is derived from an EMBL/GenBank/DDBJ whole genome shotgun (WGS) entry which is preliminary data.</text>
</comment>
<dbReference type="GO" id="GO:0005794">
    <property type="term" value="C:Golgi apparatus"/>
    <property type="evidence" value="ECO:0007669"/>
    <property type="project" value="TreeGrafter"/>
</dbReference>
<evidence type="ECO:0000256" key="5">
    <source>
        <dbReference type="ARBA" id="ARBA00022692"/>
    </source>
</evidence>
<keyword evidence="3" id="KW-0328">Glycosyltransferase</keyword>
<comment type="similarity">
    <text evidence="2">Belongs to the MNN1/MNT family.</text>
</comment>
<evidence type="ECO:0000256" key="8">
    <source>
        <dbReference type="ARBA" id="ARBA00023136"/>
    </source>
</evidence>
<dbReference type="AlphaFoldDB" id="A0A397BFX2"/>
<evidence type="ECO:0000256" key="10">
    <source>
        <dbReference type="SAM" id="Phobius"/>
    </source>
</evidence>
<keyword evidence="4" id="KW-0808">Transferase</keyword>
<evidence type="ECO:0000256" key="7">
    <source>
        <dbReference type="ARBA" id="ARBA00022989"/>
    </source>
</evidence>
<dbReference type="Gene3D" id="3.90.550.10">
    <property type="entry name" value="Spore Coat Polysaccharide Biosynthesis Protein SpsA, Chain A"/>
    <property type="match status" value="1"/>
</dbReference>
<dbReference type="EMBL" id="QUTA01004948">
    <property type="protein sequence ID" value="RHY17776.1"/>
    <property type="molecule type" value="Genomic_DNA"/>
</dbReference>
<organism evidence="11 12">
    <name type="scientific">Aphanomyces astaci</name>
    <name type="common">Crayfish plague agent</name>
    <dbReference type="NCBI Taxonomy" id="112090"/>
    <lineage>
        <taxon>Eukaryota</taxon>
        <taxon>Sar</taxon>
        <taxon>Stramenopiles</taxon>
        <taxon>Oomycota</taxon>
        <taxon>Saprolegniomycetes</taxon>
        <taxon>Saprolegniales</taxon>
        <taxon>Verrucalvaceae</taxon>
        <taxon>Aphanomyces</taxon>
    </lineage>
</organism>
<evidence type="ECO:0000256" key="3">
    <source>
        <dbReference type="ARBA" id="ARBA00022676"/>
    </source>
</evidence>
<dbReference type="GO" id="GO:0016020">
    <property type="term" value="C:membrane"/>
    <property type="evidence" value="ECO:0007669"/>
    <property type="project" value="UniProtKB-SubCell"/>
</dbReference>
<keyword evidence="5 10" id="KW-0812">Transmembrane</keyword>
<dbReference type="GO" id="GO:0000033">
    <property type="term" value="F:alpha-1,3-mannosyltransferase activity"/>
    <property type="evidence" value="ECO:0007669"/>
    <property type="project" value="TreeGrafter"/>
</dbReference>